<dbReference type="InterPro" id="IPR004136">
    <property type="entry name" value="NMO"/>
</dbReference>
<evidence type="ECO:0000313" key="6">
    <source>
        <dbReference type="Proteomes" id="UP001642405"/>
    </source>
</evidence>
<dbReference type="EMBL" id="CAWUHB010000044">
    <property type="protein sequence ID" value="CAK7228585.1"/>
    <property type="molecule type" value="Genomic_DNA"/>
</dbReference>
<reference evidence="5 6" key="1">
    <citation type="submission" date="2024-01" db="EMBL/GenBank/DDBJ databases">
        <authorList>
            <person name="Allen C."/>
            <person name="Tagirdzhanova G."/>
        </authorList>
    </citation>
    <scope>NUCLEOTIDE SEQUENCE [LARGE SCALE GENOMIC DNA]</scope>
</reference>
<dbReference type="Gene3D" id="3.20.20.70">
    <property type="entry name" value="Aldolase class I"/>
    <property type="match status" value="1"/>
</dbReference>
<comment type="caution">
    <text evidence="5">The sequence shown here is derived from an EMBL/GenBank/DDBJ whole genome shotgun (WGS) entry which is preliminary data.</text>
</comment>
<evidence type="ECO:0000256" key="4">
    <source>
        <dbReference type="SAM" id="MobiDB-lite"/>
    </source>
</evidence>
<dbReference type="Pfam" id="PF03060">
    <property type="entry name" value="NMO"/>
    <property type="match status" value="1"/>
</dbReference>
<sequence>MASPQKIRTPITDLFKINHPVMLAGMNVAAGPLLAAAVTNAGGLGVIGGVNYTPDMLRDQIAELKEHLTDKNAPFGVDLLLPQVGGNARKTNYDYTKGKLDELITVVIESGAKLFVSAVGVPPKHVVERLHKHGILYMNMIGHPKHVDKCLQLGVDIICAQGGEGGGHTGDVPTTILIPECVRRVKGYKSPLTGQPVQVVAAGGIYNGQLLAAALMMGASAVWVGTRFILTDEAGAPESHKEAVRTAGFDDTIRTLIFTGRPLRVRKNPYIEHWETERQDEIKQLTSQGKLPYEADLDKIMSGEMSATASGKPGDASAKKEGEEDEDVDVDELMDQFRPYLMGQCASVVNEKKSAKGVVDELVDDAAVALSQGSKLVAKL</sequence>
<evidence type="ECO:0000256" key="3">
    <source>
        <dbReference type="ARBA" id="ARBA00023002"/>
    </source>
</evidence>
<accession>A0ABP0CAD9</accession>
<keyword evidence="6" id="KW-1185">Reference proteome</keyword>
<keyword evidence="2" id="KW-0288">FMN</keyword>
<gene>
    <name evidence="5" type="ORF">SCUCBS95973_006932</name>
</gene>
<proteinExistence type="predicted"/>
<evidence type="ECO:0008006" key="7">
    <source>
        <dbReference type="Google" id="ProtNLM"/>
    </source>
</evidence>
<name>A0ABP0CAD9_9PEZI</name>
<evidence type="ECO:0000313" key="5">
    <source>
        <dbReference type="EMBL" id="CAK7228585.1"/>
    </source>
</evidence>
<dbReference type="PANTHER" id="PTHR32332">
    <property type="entry name" value="2-NITROPROPANE DIOXYGENASE"/>
    <property type="match status" value="1"/>
</dbReference>
<dbReference type="Proteomes" id="UP001642405">
    <property type="component" value="Unassembled WGS sequence"/>
</dbReference>
<feature type="region of interest" description="Disordered" evidence="4">
    <location>
        <begin position="305"/>
        <end position="327"/>
    </location>
</feature>
<dbReference type="SUPFAM" id="SSF51412">
    <property type="entry name" value="Inosine monophosphate dehydrogenase (IMPDH)"/>
    <property type="match status" value="1"/>
</dbReference>
<dbReference type="PANTHER" id="PTHR32332:SF31">
    <property type="entry name" value="2-NITROPROPANE DIOXYGENASE FAMILY, PUTATIVE (AFU_ORTHOLOGUE AFUA_2G09850)-RELATED"/>
    <property type="match status" value="1"/>
</dbReference>
<evidence type="ECO:0000256" key="2">
    <source>
        <dbReference type="ARBA" id="ARBA00022643"/>
    </source>
</evidence>
<organism evidence="5 6">
    <name type="scientific">Sporothrix curviconia</name>
    <dbReference type="NCBI Taxonomy" id="1260050"/>
    <lineage>
        <taxon>Eukaryota</taxon>
        <taxon>Fungi</taxon>
        <taxon>Dikarya</taxon>
        <taxon>Ascomycota</taxon>
        <taxon>Pezizomycotina</taxon>
        <taxon>Sordariomycetes</taxon>
        <taxon>Sordariomycetidae</taxon>
        <taxon>Ophiostomatales</taxon>
        <taxon>Ophiostomataceae</taxon>
        <taxon>Sporothrix</taxon>
    </lineage>
</organism>
<keyword evidence="3" id="KW-0560">Oxidoreductase</keyword>
<dbReference type="InterPro" id="IPR013785">
    <property type="entry name" value="Aldolase_TIM"/>
</dbReference>
<keyword evidence="1" id="KW-0285">Flavoprotein</keyword>
<dbReference type="CDD" id="cd04730">
    <property type="entry name" value="NPD_like"/>
    <property type="match status" value="1"/>
</dbReference>
<protein>
    <recommendedName>
        <fullName evidence="7">Nitronate monooxygenase domain-containing protein</fullName>
    </recommendedName>
</protein>
<evidence type="ECO:0000256" key="1">
    <source>
        <dbReference type="ARBA" id="ARBA00022630"/>
    </source>
</evidence>